<evidence type="ECO:0000256" key="6">
    <source>
        <dbReference type="ARBA" id="ARBA00033479"/>
    </source>
</evidence>
<dbReference type="Proteomes" id="UP000014714">
    <property type="component" value="Segment"/>
</dbReference>
<dbReference type="GeneID" id="16796710"/>
<comment type="similarity">
    <text evidence="7">Belongs to the class I-like SAM-binding methyltransferase superfamily. C5-methyltransferase family.</text>
</comment>
<dbReference type="OrthoDB" id="8328at10239"/>
<dbReference type="EMBL" id="KC821613">
    <property type="protein sequence ID" value="AGO47967.1"/>
    <property type="molecule type" value="Genomic_DNA"/>
</dbReference>
<evidence type="ECO:0000256" key="5">
    <source>
        <dbReference type="ARBA" id="ARBA00023280"/>
    </source>
</evidence>
<keyword evidence="4 7" id="KW-0949">S-adenosyl-L-methionine</keyword>
<dbReference type="SUPFAM" id="SSF53335">
    <property type="entry name" value="S-adenosyl-L-methionine-dependent methyltransferases"/>
    <property type="match status" value="1"/>
</dbReference>
<reference evidence="9" key="2">
    <citation type="submission" date="2013-03" db="EMBL/GenBank/DDBJ databases">
        <title>The Cellulophaga phages: a novel, diverse, and globally ubiquitous model system.</title>
        <authorList>
            <person name="Holmfeldt K."/>
            <person name="Solonenko N."/>
            <person name="Shah M."/>
            <person name="Corrier K."/>
            <person name="Riemann L."/>
            <person name="VerBerkmoes N.C."/>
            <person name="Sullivan M.B."/>
        </authorList>
    </citation>
    <scope>NUCLEOTIDE SEQUENCE [LARGE SCALE GENOMIC DNA]</scope>
</reference>
<keyword evidence="2" id="KW-1090">Inhibition of host innate immune response by virus</keyword>
<evidence type="ECO:0000256" key="2">
    <source>
        <dbReference type="ARBA" id="ARBA00022632"/>
    </source>
</evidence>
<keyword evidence="5" id="KW-0899">Viral immunoevasion</keyword>
<evidence type="ECO:0000256" key="4">
    <source>
        <dbReference type="ARBA" id="ARBA00022691"/>
    </source>
</evidence>
<dbReference type="InterPro" id="IPR029063">
    <property type="entry name" value="SAM-dependent_MTases_sf"/>
</dbReference>
<evidence type="ECO:0000313" key="9">
    <source>
        <dbReference type="Proteomes" id="UP000014714"/>
    </source>
</evidence>
<dbReference type="PANTHER" id="PTHR46098">
    <property type="entry name" value="TRNA (CYTOSINE(38)-C(5))-METHYLTRANSFERASE"/>
    <property type="match status" value="1"/>
</dbReference>
<reference evidence="8 9" key="1">
    <citation type="journal article" date="2013" name="Proc. Natl. Acad. Sci. U.S.A.">
        <title>Twelve previously unknown phage genera are ubiquitous in global oceans.</title>
        <authorList>
            <person name="Holmfeldt K."/>
            <person name="Solonenko N."/>
            <person name="Shah M."/>
            <person name="Corrier K."/>
            <person name="Riemann L."/>
            <person name="Verberkmoes N.C."/>
            <person name="Sullivan M.B."/>
        </authorList>
    </citation>
    <scope>NUCLEOTIDE SEQUENCE [LARGE SCALE GENOMIC DNA]</scope>
    <source>
        <strain evidence="8">Phi12:1</strain>
    </source>
</reference>
<evidence type="ECO:0000256" key="7">
    <source>
        <dbReference type="PROSITE-ProRule" id="PRU01016"/>
    </source>
</evidence>
<dbReference type="PROSITE" id="PS00094">
    <property type="entry name" value="C5_MTASE_1"/>
    <property type="match status" value="1"/>
</dbReference>
<protein>
    <submittedName>
        <fullName evidence="8">DNA methylase</fullName>
    </submittedName>
</protein>
<dbReference type="InterPro" id="IPR001525">
    <property type="entry name" value="C5_MeTfrase"/>
</dbReference>
<keyword evidence="9" id="KW-1185">Reference proteome</keyword>
<keyword evidence="6" id="KW-1258">Restriction-modification system evasion by virus</keyword>
<dbReference type="Gene3D" id="3.90.120.10">
    <property type="entry name" value="DNA Methylase, subunit A, domain 2"/>
    <property type="match status" value="1"/>
</dbReference>
<proteinExistence type="inferred from homology"/>
<dbReference type="PROSITE" id="PS51679">
    <property type="entry name" value="SAM_MT_C5"/>
    <property type="match status" value="1"/>
</dbReference>
<dbReference type="InterPro" id="IPR018117">
    <property type="entry name" value="C5_DNA_meth_AS"/>
</dbReference>
<evidence type="ECO:0000313" key="8">
    <source>
        <dbReference type="EMBL" id="AGO47967.1"/>
    </source>
</evidence>
<name>S0A0D1_9CAUD</name>
<sequence>MSKIKKVVSFFDGMSCGQIALNKVGIIPDQYLSYEIDKYAMIVAQANYPNTKQMGSVTEADPEDLIDVDLFIGGSPCQGFSFAGKQLNFEDPRSKLFFEFVKAWEIIKKNNPNAKFLLENVRMKKASEKVISDALGVEPIEIVSDKFVPQKRCRLYWTNIPNIEQPKQVDYDVNDFFDGNGFPSSCDVKRNFKRKSIFNTLTATYYKGIRASSRPAVSIKEGFLDDDRDSHRMLTPNECEALQAVPKNYTNKVSKTQRYKMLGNGWTVDVIAHIFKNL</sequence>
<dbReference type="Gene3D" id="3.40.50.150">
    <property type="entry name" value="Vaccinia Virus protein VP39"/>
    <property type="match status" value="1"/>
</dbReference>
<dbReference type="GO" id="GO:0008168">
    <property type="term" value="F:methyltransferase activity"/>
    <property type="evidence" value="ECO:0007669"/>
    <property type="project" value="UniProtKB-KW"/>
</dbReference>
<dbReference type="KEGG" id="vg:16796710"/>
<dbReference type="InterPro" id="IPR050750">
    <property type="entry name" value="C5-MTase"/>
</dbReference>
<accession>S0A0D1</accession>
<dbReference type="PANTHER" id="PTHR46098:SF1">
    <property type="entry name" value="TRNA (CYTOSINE(38)-C(5))-METHYLTRANSFERASE"/>
    <property type="match status" value="1"/>
</dbReference>
<keyword evidence="1 7" id="KW-0489">Methyltransferase</keyword>
<evidence type="ECO:0000256" key="3">
    <source>
        <dbReference type="ARBA" id="ARBA00022679"/>
    </source>
</evidence>
<organism evidence="8 9">
    <name type="scientific">Cellulophaga phage phi12:1</name>
    <dbReference type="NCBI Taxonomy" id="1327976"/>
    <lineage>
        <taxon>Viruses</taxon>
        <taxon>Duplodnaviria</taxon>
        <taxon>Heunggongvirae</taxon>
        <taxon>Uroviricota</taxon>
        <taxon>Caudoviricetes</taxon>
        <taxon>Helsingorvirus</taxon>
        <taxon>Helsingorvirus Cba121</taxon>
    </lineage>
</organism>
<dbReference type="GO" id="GO:0032259">
    <property type="term" value="P:methylation"/>
    <property type="evidence" value="ECO:0007669"/>
    <property type="project" value="UniProtKB-KW"/>
</dbReference>
<keyword evidence="3 7" id="KW-0808">Transferase</keyword>
<feature type="active site" evidence="7">
    <location>
        <position position="77"/>
    </location>
</feature>
<dbReference type="GO" id="GO:0099018">
    <property type="term" value="P:symbiont-mediated evasion of host restriction-modification system"/>
    <property type="evidence" value="ECO:0007669"/>
    <property type="project" value="UniProtKB-KW"/>
</dbReference>
<dbReference type="GO" id="GO:0052170">
    <property type="term" value="P:symbiont-mediated suppression of host innate immune response"/>
    <property type="evidence" value="ECO:0007669"/>
    <property type="project" value="UniProtKB-KW"/>
</dbReference>
<dbReference type="Pfam" id="PF00145">
    <property type="entry name" value="DNA_methylase"/>
    <property type="match status" value="2"/>
</dbReference>
<keyword evidence="2" id="KW-0945">Host-virus interaction</keyword>
<gene>
    <name evidence="8" type="ORF">Phi12:1_gp1</name>
</gene>
<evidence type="ECO:0000256" key="1">
    <source>
        <dbReference type="ARBA" id="ARBA00022603"/>
    </source>
</evidence>
<dbReference type="REBASE" id="66106">
    <property type="entry name" value="M.Cph12ORF1P"/>
</dbReference>
<dbReference type="RefSeq" id="YP_008240980.1">
    <property type="nucleotide sequence ID" value="NC_021791.1"/>
</dbReference>